<dbReference type="GO" id="GO:0004372">
    <property type="term" value="F:glycine hydroxymethyltransferase activity"/>
    <property type="evidence" value="ECO:0007669"/>
    <property type="project" value="TreeGrafter"/>
</dbReference>
<proteinExistence type="predicted"/>
<dbReference type="InterPro" id="IPR036569">
    <property type="entry name" value="RpiB_LacA_LacB_sf"/>
</dbReference>
<keyword evidence="4" id="KW-0489">Methyltransferase</keyword>
<dbReference type="PANTHER" id="PTHR11680">
    <property type="entry name" value="SERINE HYDROXYMETHYLTRANSFERASE"/>
    <property type="match status" value="1"/>
</dbReference>
<evidence type="ECO:0000259" key="3">
    <source>
        <dbReference type="Pfam" id="PF00464"/>
    </source>
</evidence>
<comment type="cofactor">
    <cofactor evidence="1">
        <name>pyridoxal 5'-phosphate</name>
        <dbReference type="ChEBI" id="CHEBI:597326"/>
    </cofactor>
</comment>
<dbReference type="GO" id="GO:0005975">
    <property type="term" value="P:carbohydrate metabolic process"/>
    <property type="evidence" value="ECO:0007669"/>
    <property type="project" value="InterPro"/>
</dbReference>
<dbReference type="GO" id="GO:0005829">
    <property type="term" value="C:cytosol"/>
    <property type="evidence" value="ECO:0007669"/>
    <property type="project" value="TreeGrafter"/>
</dbReference>
<name>A0A310SN74_9HYME</name>
<dbReference type="InterPro" id="IPR039429">
    <property type="entry name" value="SHMT-like_dom"/>
</dbReference>
<evidence type="ECO:0000313" key="4">
    <source>
        <dbReference type="EMBL" id="OAD59349.1"/>
    </source>
</evidence>
<dbReference type="Proteomes" id="UP000250275">
    <property type="component" value="Unassembled WGS sequence"/>
</dbReference>
<dbReference type="GO" id="GO:0008168">
    <property type="term" value="F:methyltransferase activity"/>
    <property type="evidence" value="ECO:0007669"/>
    <property type="project" value="UniProtKB-KW"/>
</dbReference>
<reference evidence="4 5" key="1">
    <citation type="submission" date="2015-07" db="EMBL/GenBank/DDBJ databases">
        <title>The genome of Eufriesea mexicana.</title>
        <authorList>
            <person name="Pan H."/>
            <person name="Kapheim K."/>
        </authorList>
    </citation>
    <scope>NUCLEOTIDE SEQUENCE [LARGE SCALE GENOMIC DNA]</scope>
    <source>
        <strain evidence="4">0111107269</strain>
        <tissue evidence="4">Whole body</tissue>
    </source>
</reference>
<feature type="domain" description="Serine hydroxymethyltransferase-like" evidence="3">
    <location>
        <begin position="358"/>
        <end position="441"/>
    </location>
</feature>
<dbReference type="InterPro" id="IPR015422">
    <property type="entry name" value="PyrdxlP-dep_Trfase_small"/>
</dbReference>
<dbReference type="UniPathway" id="UPA00193"/>
<evidence type="ECO:0000313" key="5">
    <source>
        <dbReference type="Proteomes" id="UP000250275"/>
    </source>
</evidence>
<dbReference type="InterPro" id="IPR015424">
    <property type="entry name" value="PyrdxlP-dep_Trfase"/>
</dbReference>
<dbReference type="Gene3D" id="3.40.640.10">
    <property type="entry name" value="Type I PLP-dependent aspartate aminotransferase-like (Major domain)"/>
    <property type="match status" value="2"/>
</dbReference>
<feature type="domain" description="Serine hydroxymethyltransferase-like" evidence="3">
    <location>
        <begin position="247"/>
        <end position="289"/>
    </location>
</feature>
<dbReference type="InterPro" id="IPR013785">
    <property type="entry name" value="Aldolase_TIM"/>
</dbReference>
<keyword evidence="4" id="KW-0808">Transferase</keyword>
<dbReference type="InterPro" id="IPR049943">
    <property type="entry name" value="Ser_HO-MeTrfase-like"/>
</dbReference>
<dbReference type="GO" id="GO:0016853">
    <property type="term" value="F:isomerase activity"/>
    <property type="evidence" value="ECO:0007669"/>
    <property type="project" value="InterPro"/>
</dbReference>
<evidence type="ECO:0000256" key="1">
    <source>
        <dbReference type="ARBA" id="ARBA00001933"/>
    </source>
</evidence>
<dbReference type="InterPro" id="IPR003500">
    <property type="entry name" value="RpiB_LacA_LacB"/>
</dbReference>
<dbReference type="Gene3D" id="3.20.20.70">
    <property type="entry name" value="Aldolase class I"/>
    <property type="match status" value="1"/>
</dbReference>
<dbReference type="Pfam" id="PF02502">
    <property type="entry name" value="LacAB_rpiB"/>
    <property type="match status" value="1"/>
</dbReference>
<dbReference type="AlphaFoldDB" id="A0A310SN74"/>
<gene>
    <name evidence="4" type="ORF">WN48_09567</name>
</gene>
<dbReference type="PANTHER" id="PTHR11680:SF35">
    <property type="entry name" value="SERINE HYDROXYMETHYLTRANSFERASE 1"/>
    <property type="match status" value="1"/>
</dbReference>
<evidence type="ECO:0000256" key="2">
    <source>
        <dbReference type="ARBA" id="ARBA00022898"/>
    </source>
</evidence>
<dbReference type="Gene3D" id="3.40.1400.10">
    <property type="entry name" value="Sugar-phosphate isomerase, RpiB/LacA/LacB"/>
    <property type="match status" value="1"/>
</dbReference>
<dbReference type="Pfam" id="PF00464">
    <property type="entry name" value="SHMT"/>
    <property type="match status" value="2"/>
</dbReference>
<dbReference type="EMBL" id="KQ760705">
    <property type="protein sequence ID" value="OAD59349.1"/>
    <property type="molecule type" value="Genomic_DNA"/>
</dbReference>
<dbReference type="SUPFAM" id="SSF53383">
    <property type="entry name" value="PLP-dependent transferases"/>
    <property type="match status" value="1"/>
</dbReference>
<dbReference type="SUPFAM" id="SSF51569">
    <property type="entry name" value="Aldolase"/>
    <property type="match status" value="1"/>
</dbReference>
<organism evidence="4 5">
    <name type="scientific">Eufriesea mexicana</name>
    <dbReference type="NCBI Taxonomy" id="516756"/>
    <lineage>
        <taxon>Eukaryota</taxon>
        <taxon>Metazoa</taxon>
        <taxon>Ecdysozoa</taxon>
        <taxon>Arthropoda</taxon>
        <taxon>Hexapoda</taxon>
        <taxon>Insecta</taxon>
        <taxon>Pterygota</taxon>
        <taxon>Neoptera</taxon>
        <taxon>Endopterygota</taxon>
        <taxon>Hymenoptera</taxon>
        <taxon>Apocrita</taxon>
        <taxon>Aculeata</taxon>
        <taxon>Apoidea</taxon>
        <taxon>Anthophila</taxon>
        <taxon>Apidae</taxon>
        <taxon>Eufriesea</taxon>
    </lineage>
</organism>
<accession>A0A310SN74</accession>
<dbReference type="OrthoDB" id="10257187at2759"/>
<dbReference type="GO" id="GO:0030170">
    <property type="term" value="F:pyridoxal phosphate binding"/>
    <property type="evidence" value="ECO:0007669"/>
    <property type="project" value="TreeGrafter"/>
</dbReference>
<dbReference type="GO" id="GO:0019264">
    <property type="term" value="P:glycine biosynthetic process from serine"/>
    <property type="evidence" value="ECO:0007669"/>
    <property type="project" value="TreeGrafter"/>
</dbReference>
<dbReference type="GO" id="GO:0035999">
    <property type="term" value="P:tetrahydrofolate interconversion"/>
    <property type="evidence" value="ECO:0007669"/>
    <property type="project" value="UniProtKB-UniPathway"/>
</dbReference>
<keyword evidence="2" id="KW-0663">Pyridoxal phosphate</keyword>
<sequence>MGGFNTVASMTIALLNDSNITISIALYSIHGQSVDSRKKALDACFSSVTFDGRHVDFKEDTKEAYTIGGKEHGVIGSREIASEKDCQAVAATGNDFLAAGISNTYGNGCTAYEFKQPITKFLHIEGYQFLNLGTNSSEPVCGTGIGISIAANSVNGVRCVLCYEEETVRLAGLYSDSNVLALSARIISPYKPVELVPLLLNAKTSAKKGHQLRVSQTQIILLLKKGCRKMNKFFNGDLDPELKEVLKGTILSNKCAEGYSGKVYYNGCENVDKSENLATDCFKQLFTCNHKPGQCHLTHGYKINFSGKAHTGINYGLSKKDEYLDYDEILRIADESKATHKALKGPHGGAILCAEELKKKLILRTGGTDNYSITVNVININGLNVKDAVDILEKINIAAKRNGVPFDPLPPATTNGVRVGSSAMTTRGFKEVQFTEIRKVIISALKLSNRINDDDLKELTNNVEMLLKRLSTYEDIKLP</sequence>
<dbReference type="SUPFAM" id="SSF89623">
    <property type="entry name" value="Ribose/Galactose isomerase RpiB/AlsB"/>
    <property type="match status" value="1"/>
</dbReference>
<dbReference type="Gene3D" id="3.90.1150.10">
    <property type="entry name" value="Aspartate Aminotransferase, domain 1"/>
    <property type="match status" value="1"/>
</dbReference>
<protein>
    <submittedName>
        <fullName evidence="4">Serine hydroxymethyltransferase</fullName>
    </submittedName>
</protein>
<dbReference type="GO" id="GO:0032259">
    <property type="term" value="P:methylation"/>
    <property type="evidence" value="ECO:0007669"/>
    <property type="project" value="UniProtKB-KW"/>
</dbReference>
<dbReference type="InterPro" id="IPR015421">
    <property type="entry name" value="PyrdxlP-dep_Trfase_major"/>
</dbReference>
<keyword evidence="5" id="KW-1185">Reference proteome</keyword>